<dbReference type="Gene3D" id="3.20.20.80">
    <property type="entry name" value="Glycosidases"/>
    <property type="match status" value="1"/>
</dbReference>
<dbReference type="Proteomes" id="UP000179129">
    <property type="component" value="Unassembled WGS sequence"/>
</dbReference>
<organism evidence="1 2">
    <name type="scientific">Candidatus Glassbacteria bacterium RIFCSPLOWO2_12_FULL_58_11</name>
    <dbReference type="NCBI Taxonomy" id="1817867"/>
    <lineage>
        <taxon>Bacteria</taxon>
        <taxon>Candidatus Glassiibacteriota</taxon>
    </lineage>
</organism>
<name>A0A1F5YJV7_9BACT</name>
<dbReference type="AlphaFoldDB" id="A0A1F5YJV7"/>
<comment type="caution">
    <text evidence="1">The sequence shown here is derived from an EMBL/GenBank/DDBJ whole genome shotgun (WGS) entry which is preliminary data.</text>
</comment>
<dbReference type="SUPFAM" id="SSF51445">
    <property type="entry name" value="(Trans)glycosidases"/>
    <property type="match status" value="1"/>
</dbReference>
<dbReference type="EMBL" id="MFIX01000256">
    <property type="protein sequence ID" value="OGG00450.1"/>
    <property type="molecule type" value="Genomic_DNA"/>
</dbReference>
<dbReference type="Gene3D" id="2.60.40.1180">
    <property type="entry name" value="Golgi alpha-mannosidase II"/>
    <property type="match status" value="1"/>
</dbReference>
<sequence>MEYTMLSISSQFLKVFPAVLAAALVWPLLALAQTGSVAISVDLDSTLHRMRGGIGASWHAIEDSIPVSGNTSHGGSGWGANPAPEDEAAWQAVYAHAGWLGLDFCRVELEQRMYEPEKGRFDWESREMRILYRILDWCEKNQADVFLQQMWSNADWIAYPEFRGDPVKRVHSAPVSLEDFAQGLAALAGHLIQDKGYTCIKWLCINNEPGYDWSWWQMPPNETAPFTPALELVRETLDRKGISLPLSGPDWTDTPALTPEKLDFDRYLGAYDIHSYYSRYDWMKRDENRPDLPLSLVEQRLGDWAGWAHQRNKPFFLSEVGSMIFGWHADNNGPNTFPAALKDAELVLRGLNQRVDGFNKWSFINRGDLDGQWQLINTWDIKGGKLLEKYSPKPNSYFVYGLVSRFTVKYSRVPVTTVKGGALEGLTRVFAAALESPGGELTLLVVNDADSAFPAGLSLNGLKKETTLYKYQVTSEQKDNPGLIIEPLNGINLNPELNAFSDELPASSLTIYTTYRLEHRDWGVIAE</sequence>
<dbReference type="InterPro" id="IPR017853">
    <property type="entry name" value="GH"/>
</dbReference>
<reference evidence="1 2" key="1">
    <citation type="journal article" date="2016" name="Nat. Commun.">
        <title>Thousands of microbial genomes shed light on interconnected biogeochemical processes in an aquifer system.</title>
        <authorList>
            <person name="Anantharaman K."/>
            <person name="Brown C.T."/>
            <person name="Hug L.A."/>
            <person name="Sharon I."/>
            <person name="Castelle C.J."/>
            <person name="Probst A.J."/>
            <person name="Thomas B.C."/>
            <person name="Singh A."/>
            <person name="Wilkins M.J."/>
            <person name="Karaoz U."/>
            <person name="Brodie E.L."/>
            <person name="Williams K.H."/>
            <person name="Hubbard S.S."/>
            <person name="Banfield J.F."/>
        </authorList>
    </citation>
    <scope>NUCLEOTIDE SEQUENCE [LARGE SCALE GENOMIC DNA]</scope>
</reference>
<accession>A0A1F5YJV7</accession>
<evidence type="ECO:0000313" key="2">
    <source>
        <dbReference type="Proteomes" id="UP000179129"/>
    </source>
</evidence>
<proteinExistence type="predicted"/>
<evidence type="ECO:0000313" key="1">
    <source>
        <dbReference type="EMBL" id="OGG00450.1"/>
    </source>
</evidence>
<dbReference type="InterPro" id="IPR013780">
    <property type="entry name" value="Glyco_hydro_b"/>
</dbReference>
<protein>
    <submittedName>
        <fullName evidence="1">Uncharacterized protein</fullName>
    </submittedName>
</protein>
<gene>
    <name evidence="1" type="ORF">A3F83_07250</name>
</gene>